<dbReference type="RefSeq" id="XP_028883755.1">
    <property type="nucleotide sequence ID" value="XM_029024932.1"/>
</dbReference>
<reference evidence="2 3" key="1">
    <citation type="submission" date="2017-03" db="EMBL/GenBank/DDBJ databases">
        <title>An alternative strategy for trypanosome survival in the mammalian bloodstream revealed through genome and transcriptome analysis of the ubiquitous bovine parasite Trypanosoma (Megatrypanum) theileri.</title>
        <authorList>
            <person name="Kelly S."/>
            <person name="Ivens A."/>
            <person name="Mott A."/>
            <person name="O'Neill E."/>
            <person name="Emms D."/>
            <person name="Macleod O."/>
            <person name="Voorheis P."/>
            <person name="Matthews J."/>
            <person name="Matthews K."/>
            <person name="Carrington M."/>
        </authorList>
    </citation>
    <scope>NUCLEOTIDE SEQUENCE [LARGE SCALE GENOMIC DNA]</scope>
    <source>
        <strain evidence="2">Edinburgh</strain>
    </source>
</reference>
<accession>A0A1X0NZP6</accession>
<dbReference type="EMBL" id="NBCO01000011">
    <property type="protein sequence ID" value="ORC89689.1"/>
    <property type="molecule type" value="Genomic_DNA"/>
</dbReference>
<feature type="non-terminal residue" evidence="2">
    <location>
        <position position="762"/>
    </location>
</feature>
<evidence type="ECO:0000256" key="1">
    <source>
        <dbReference type="SAM" id="MobiDB-lite"/>
    </source>
</evidence>
<protein>
    <submittedName>
        <fullName evidence="2">Uncharacterized protein</fullName>
    </submittedName>
</protein>
<organism evidence="2 3">
    <name type="scientific">Trypanosoma theileri</name>
    <dbReference type="NCBI Taxonomy" id="67003"/>
    <lineage>
        <taxon>Eukaryota</taxon>
        <taxon>Discoba</taxon>
        <taxon>Euglenozoa</taxon>
        <taxon>Kinetoplastea</taxon>
        <taxon>Metakinetoplastina</taxon>
        <taxon>Trypanosomatida</taxon>
        <taxon>Trypanosomatidae</taxon>
        <taxon>Trypanosoma</taxon>
    </lineage>
</organism>
<feature type="compositionally biased region" description="Basic and acidic residues" evidence="1">
    <location>
        <begin position="727"/>
        <end position="741"/>
    </location>
</feature>
<feature type="compositionally biased region" description="Basic and acidic residues" evidence="1">
    <location>
        <begin position="425"/>
        <end position="434"/>
    </location>
</feature>
<dbReference type="OrthoDB" id="266511at2759"/>
<evidence type="ECO:0000313" key="3">
    <source>
        <dbReference type="Proteomes" id="UP000192257"/>
    </source>
</evidence>
<name>A0A1X0NZP6_9TRYP</name>
<dbReference type="AlphaFoldDB" id="A0A1X0NZP6"/>
<dbReference type="GeneID" id="39984712"/>
<dbReference type="Proteomes" id="UP000192257">
    <property type="component" value="Unassembled WGS sequence"/>
</dbReference>
<feature type="region of interest" description="Disordered" evidence="1">
    <location>
        <begin position="400"/>
        <end position="437"/>
    </location>
</feature>
<feature type="compositionally biased region" description="Basic and acidic residues" evidence="1">
    <location>
        <begin position="753"/>
        <end position="762"/>
    </location>
</feature>
<evidence type="ECO:0000313" key="2">
    <source>
        <dbReference type="EMBL" id="ORC89689.1"/>
    </source>
</evidence>
<feature type="compositionally biased region" description="Polar residues" evidence="1">
    <location>
        <begin position="56"/>
        <end position="75"/>
    </location>
</feature>
<feature type="compositionally biased region" description="Polar residues" evidence="1">
    <location>
        <begin position="404"/>
        <end position="421"/>
    </location>
</feature>
<feature type="region of interest" description="Disordered" evidence="1">
    <location>
        <begin position="704"/>
        <end position="762"/>
    </location>
</feature>
<feature type="region of interest" description="Disordered" evidence="1">
    <location>
        <begin position="55"/>
        <end position="75"/>
    </location>
</feature>
<gene>
    <name evidence="2" type="ORF">TM35_000112230</name>
</gene>
<dbReference type="VEuPathDB" id="TriTrypDB:TM35_000112230"/>
<comment type="caution">
    <text evidence="2">The sequence shown here is derived from an EMBL/GenBank/DDBJ whole genome shotgun (WGS) entry which is preliminary data.</text>
</comment>
<proteinExistence type="predicted"/>
<keyword evidence="3" id="KW-1185">Reference proteome</keyword>
<sequence>MRLWCSTQHASRYMYVLRRDLISTRNLRHSPHTALWQLRRMSISHSSMLDAENGAVMNNNHNSATSPPDDSPSVEVNLSHSIMSSSLSKAVDSKEKNKSNDNNIATDSWDLNWMLFSLKDNRTGVISCPDAEDRLRGMVLLDAWMIEKMFLKSGWLNQLQKNGESAPQYRSVVGEYKVLRYLLHRFLSDETLWCDELQELLQIILERGMKYQHNAIYSTDSNMVSSYSCKGDDSMVSIKVPQSLRSGPENMNFYSEGLQRVLWKFLQLRESSLDTPDAVWCAFVATHRNALFLPSPQRPPFDHCEQVPYLSETEFVDVLHEEEEEGPIVNEALEHTETLMQGVTLNWPSEWKLENDTPNGHTNYSVEGTQKVGNEQQRHQYQHDAFYMNLVEPNELDFYDDSSVRNTPTDTTSLVSQNVDESQQEEEKEKEKHVSGWHSSRLAERGLLNPVNGELEDLHLTHLWDVFQGNKMEDIIDLYRGVCGKLETLQEEVFLDSLARKGLLLLFFARDEVRALTPPSVTYQRLRYLHNELNMLVSWYYPYNGSNELKSPHSFEELSHTSQLSFSCFAHLHTPLQRDMYRISSPATSPAQLYHHYCTLYSQDGEKGKLYTKQDTANEVKITKGDALESHDTVTMGRFPMFELLSEFQQMAFQYPFGETFHSRVQTEPVLDSTLSQSAESTPKNSFKEETLVCDNRESSVVVKKRLGRPKKDVGDSSADETQEPVVEAKKRLGRPKKDVEDSGADETQEPVVEAKKRLGRP</sequence>